<dbReference type="Gene3D" id="1.20.5.1930">
    <property type="match status" value="1"/>
</dbReference>
<reference evidence="10 11" key="1">
    <citation type="submission" date="2018-11" db="EMBL/GenBank/DDBJ databases">
        <authorList>
            <person name="Criscuolo A."/>
        </authorList>
    </citation>
    <scope>NUCLEOTIDE SEQUENCE [LARGE SCALE GENOMIC DNA]</scope>
    <source>
        <strain evidence="10">ATB-66</strain>
    </source>
</reference>
<dbReference type="SMART" id="SM00387">
    <property type="entry name" value="HATPase_c"/>
    <property type="match status" value="1"/>
</dbReference>
<dbReference type="Proteomes" id="UP000270468">
    <property type="component" value="Unassembled WGS sequence"/>
</dbReference>
<evidence type="ECO:0000256" key="5">
    <source>
        <dbReference type="ARBA" id="ARBA00022840"/>
    </source>
</evidence>
<dbReference type="EC" id="3.1.3.-" evidence="7"/>
<dbReference type="EMBL" id="UXAV01000031">
    <property type="protein sequence ID" value="VDC24621.1"/>
    <property type="molecule type" value="Genomic_DNA"/>
</dbReference>
<dbReference type="PROSITE" id="PS50109">
    <property type="entry name" value="HIS_KIN"/>
    <property type="match status" value="1"/>
</dbReference>
<dbReference type="SUPFAM" id="SSF55874">
    <property type="entry name" value="ATPase domain of HSP90 chaperone/DNA topoisomerase II/histidine kinase"/>
    <property type="match status" value="1"/>
</dbReference>
<comment type="function">
    <text evidence="7">Member of the two-component regulatory system DegS/DegU, which plays an important role in the transition growth phase.</text>
</comment>
<keyword evidence="8" id="KW-0175">Coiled coil</keyword>
<feature type="domain" description="Histidine kinase" evidence="9">
    <location>
        <begin position="235"/>
        <end position="380"/>
    </location>
</feature>
<accession>A0A3P5X088</accession>
<keyword evidence="7" id="KW-0904">Protein phosphatase</keyword>
<evidence type="ECO:0000259" key="9">
    <source>
        <dbReference type="PROSITE" id="PS50109"/>
    </source>
</evidence>
<dbReference type="PANTHER" id="PTHR24421:SF55">
    <property type="entry name" value="SENSOR HISTIDINE KINASE YDFH"/>
    <property type="match status" value="1"/>
</dbReference>
<evidence type="ECO:0000256" key="7">
    <source>
        <dbReference type="PIRNR" id="PIRNR003169"/>
    </source>
</evidence>
<dbReference type="OrthoDB" id="9781904at2"/>
<dbReference type="InterPro" id="IPR005467">
    <property type="entry name" value="His_kinase_dom"/>
</dbReference>
<evidence type="ECO:0000256" key="4">
    <source>
        <dbReference type="ARBA" id="ARBA00022777"/>
    </source>
</evidence>
<dbReference type="GO" id="GO:0004721">
    <property type="term" value="F:phosphoprotein phosphatase activity"/>
    <property type="evidence" value="ECO:0007669"/>
    <property type="project" value="UniProtKB-UniRule"/>
</dbReference>
<protein>
    <recommendedName>
        <fullName evidence="7">Signal transduction histidine-protein kinase/phosphatase DegS</fullName>
        <ecNumber evidence="7">2.7.13.3</ecNumber>
        <ecNumber evidence="7">3.1.3.-</ecNumber>
    </recommendedName>
</protein>
<sequence>MKDNAVDIHSLETIFNSMVRAMDQSKNDIFIIGEQSRQSFEEMKNELEEVKKNISRVITEVDYLEGMTRHSRRRLADVSKNFANYSEEQVRQAYEVANDLLVRLSVSQMEEKQLRIRRDDLDRRLVALLDTIGRADELITQVSTVITYLTSDLKDVGMALENARNKQEFSIRVIQAQEEERKRLSRDIHDGPAQMLANVLIRTGLIEKTFIQKGSERAFAELTDLKGMVRTALLEVRRIIYDLRPMALDDLGLIPTLRKYLSTIGEYEKDVEIHFQNNGQEQRFHTNFEVSVFRLVQECVSNALKHGEAKDIWVNIEWLRDIMNIIIKDNGIGFDQKEVKDKSFGLIGMRERIDLLKGEMNVSSFIGNGTTILFRIPFRNDIIDD</sequence>
<dbReference type="PANTHER" id="PTHR24421">
    <property type="entry name" value="NITRATE/NITRITE SENSOR PROTEIN NARX-RELATED"/>
    <property type="match status" value="1"/>
</dbReference>
<dbReference type="GO" id="GO:0000155">
    <property type="term" value="F:phosphorelay sensor kinase activity"/>
    <property type="evidence" value="ECO:0007669"/>
    <property type="project" value="UniProtKB-UniRule"/>
</dbReference>
<dbReference type="AlphaFoldDB" id="A0A3P5X088"/>
<evidence type="ECO:0000256" key="1">
    <source>
        <dbReference type="ARBA" id="ARBA00000085"/>
    </source>
</evidence>
<dbReference type="GO" id="GO:0005737">
    <property type="term" value="C:cytoplasm"/>
    <property type="evidence" value="ECO:0007669"/>
    <property type="project" value="UniProtKB-SubCell"/>
</dbReference>
<keyword evidence="11" id="KW-1185">Reference proteome</keyword>
<keyword evidence="4 7" id="KW-0418">Kinase</keyword>
<keyword evidence="7" id="KW-0963">Cytoplasm</keyword>
<evidence type="ECO:0000256" key="3">
    <source>
        <dbReference type="ARBA" id="ARBA00022741"/>
    </source>
</evidence>
<keyword evidence="3 7" id="KW-0547">Nucleotide-binding</keyword>
<dbReference type="InterPro" id="IPR011712">
    <property type="entry name" value="Sig_transdc_His_kin_sub3_dim/P"/>
</dbReference>
<evidence type="ECO:0000313" key="11">
    <source>
        <dbReference type="Proteomes" id="UP000270468"/>
    </source>
</evidence>
<comment type="catalytic activity">
    <reaction evidence="1 7">
        <text>ATP + protein L-histidine = ADP + protein N-phospho-L-histidine.</text>
        <dbReference type="EC" id="2.7.13.3"/>
    </reaction>
</comment>
<dbReference type="Pfam" id="PF02518">
    <property type="entry name" value="HATPase_c"/>
    <property type="match status" value="1"/>
</dbReference>
<feature type="coiled-coil region" evidence="8">
    <location>
        <begin position="33"/>
        <end position="60"/>
    </location>
</feature>
<proteinExistence type="predicted"/>
<dbReference type="InterPro" id="IPR016381">
    <property type="entry name" value="Sig_transdc_His_kinase_DegS"/>
</dbReference>
<gene>
    <name evidence="10" type="primary">degS</name>
    <name evidence="10" type="ORF">FILTAD_01051</name>
</gene>
<dbReference type="InterPro" id="IPR008595">
    <property type="entry name" value="DegS"/>
</dbReference>
<dbReference type="Pfam" id="PF05384">
    <property type="entry name" value="DegS"/>
    <property type="match status" value="1"/>
</dbReference>
<dbReference type="GO" id="GO:0016020">
    <property type="term" value="C:membrane"/>
    <property type="evidence" value="ECO:0007669"/>
    <property type="project" value="InterPro"/>
</dbReference>
<dbReference type="PIRSF" id="PIRSF003169">
    <property type="entry name" value="STHK_DegS"/>
    <property type="match status" value="1"/>
</dbReference>
<dbReference type="InterPro" id="IPR003594">
    <property type="entry name" value="HATPase_dom"/>
</dbReference>
<dbReference type="GO" id="GO:0005524">
    <property type="term" value="F:ATP binding"/>
    <property type="evidence" value="ECO:0007669"/>
    <property type="project" value="UniProtKB-UniRule"/>
</dbReference>
<dbReference type="CDD" id="cd16917">
    <property type="entry name" value="HATPase_UhpB-NarQ-NarX-like"/>
    <property type="match status" value="1"/>
</dbReference>
<dbReference type="InterPro" id="IPR050482">
    <property type="entry name" value="Sensor_HK_TwoCompSys"/>
</dbReference>
<dbReference type="Gene3D" id="3.30.565.10">
    <property type="entry name" value="Histidine kinase-like ATPase, C-terminal domain"/>
    <property type="match status" value="1"/>
</dbReference>
<organism evidence="10 11">
    <name type="scientific">Filibacter tadaridae</name>
    <dbReference type="NCBI Taxonomy" id="2483811"/>
    <lineage>
        <taxon>Bacteria</taxon>
        <taxon>Bacillati</taxon>
        <taxon>Bacillota</taxon>
        <taxon>Bacilli</taxon>
        <taxon>Bacillales</taxon>
        <taxon>Caryophanaceae</taxon>
        <taxon>Filibacter</taxon>
    </lineage>
</organism>
<dbReference type="RefSeq" id="WP_124069480.1">
    <property type="nucleotide sequence ID" value="NZ_CBCRXF010000018.1"/>
</dbReference>
<evidence type="ECO:0000313" key="10">
    <source>
        <dbReference type="EMBL" id="VDC24621.1"/>
    </source>
</evidence>
<name>A0A3P5X088_9BACL</name>
<dbReference type="EC" id="2.7.13.3" evidence="7"/>
<keyword evidence="7" id="KW-0378">Hydrolase</keyword>
<keyword evidence="5 7" id="KW-0067">ATP-binding</keyword>
<dbReference type="InterPro" id="IPR036890">
    <property type="entry name" value="HATPase_C_sf"/>
</dbReference>
<dbReference type="Pfam" id="PF07730">
    <property type="entry name" value="HisKA_3"/>
    <property type="match status" value="1"/>
</dbReference>
<evidence type="ECO:0000256" key="8">
    <source>
        <dbReference type="SAM" id="Coils"/>
    </source>
</evidence>
<keyword evidence="6 7" id="KW-0902">Two-component regulatory system</keyword>
<comment type="subcellular location">
    <subcellularLocation>
        <location evidence="7">Cytoplasm</location>
    </subcellularLocation>
</comment>
<keyword evidence="2 7" id="KW-0808">Transferase</keyword>
<evidence type="ECO:0000256" key="6">
    <source>
        <dbReference type="ARBA" id="ARBA00023012"/>
    </source>
</evidence>
<evidence type="ECO:0000256" key="2">
    <source>
        <dbReference type="ARBA" id="ARBA00022679"/>
    </source>
</evidence>
<dbReference type="GO" id="GO:0046983">
    <property type="term" value="F:protein dimerization activity"/>
    <property type="evidence" value="ECO:0007669"/>
    <property type="project" value="InterPro"/>
</dbReference>